<dbReference type="RefSeq" id="WP_275030355.1">
    <property type="nucleotide sequence ID" value="NZ_CP118615.1"/>
</dbReference>
<reference evidence="12 13" key="1">
    <citation type="submission" date="2023-02" db="EMBL/GenBank/DDBJ databases">
        <authorList>
            <person name="Mo P."/>
        </authorList>
    </citation>
    <scope>NUCLEOTIDE SEQUENCE [LARGE SCALE GENOMIC DNA]</scope>
    <source>
        <strain evidence="12 13">HUAS 3</strain>
    </source>
</reference>
<evidence type="ECO:0000256" key="2">
    <source>
        <dbReference type="ARBA" id="ARBA00022448"/>
    </source>
</evidence>
<keyword evidence="6 12" id="KW-0067">ATP-binding</keyword>
<evidence type="ECO:0000256" key="7">
    <source>
        <dbReference type="ARBA" id="ARBA00022989"/>
    </source>
</evidence>
<dbReference type="CDD" id="cd03219">
    <property type="entry name" value="ABC_Mj1267_LivG_branched"/>
    <property type="match status" value="1"/>
</dbReference>
<feature type="transmembrane region" description="Helical" evidence="10">
    <location>
        <begin position="34"/>
        <end position="54"/>
    </location>
</feature>
<dbReference type="InterPro" id="IPR027417">
    <property type="entry name" value="P-loop_NTPase"/>
</dbReference>
<dbReference type="Pfam" id="PF00005">
    <property type="entry name" value="ABC_tran"/>
    <property type="match status" value="1"/>
</dbReference>
<feature type="transmembrane region" description="Helical" evidence="10">
    <location>
        <begin position="60"/>
        <end position="80"/>
    </location>
</feature>
<evidence type="ECO:0000256" key="3">
    <source>
        <dbReference type="ARBA" id="ARBA00022475"/>
    </source>
</evidence>
<feature type="transmembrane region" description="Helical" evidence="10">
    <location>
        <begin position="92"/>
        <end position="112"/>
    </location>
</feature>
<accession>A0ABY7ZLB6</accession>
<dbReference type="CDD" id="cd06581">
    <property type="entry name" value="TM_PBP1_LivM_like"/>
    <property type="match status" value="1"/>
</dbReference>
<name>A0ABY7ZLB6_9ACTN</name>
<dbReference type="SMART" id="SM00382">
    <property type="entry name" value="AAA"/>
    <property type="match status" value="1"/>
</dbReference>
<keyword evidence="13" id="KW-1185">Reference proteome</keyword>
<dbReference type="InterPro" id="IPR003439">
    <property type="entry name" value="ABC_transporter-like_ATP-bd"/>
</dbReference>
<keyword evidence="7 10" id="KW-1133">Transmembrane helix</keyword>
<evidence type="ECO:0000256" key="4">
    <source>
        <dbReference type="ARBA" id="ARBA00022692"/>
    </source>
</evidence>
<dbReference type="Proteomes" id="UP001219605">
    <property type="component" value="Chromosome"/>
</dbReference>
<keyword evidence="2" id="KW-0813">Transport</keyword>
<feature type="transmembrane region" description="Helical" evidence="10">
    <location>
        <begin position="176"/>
        <end position="196"/>
    </location>
</feature>
<dbReference type="PANTHER" id="PTHR45772">
    <property type="entry name" value="CONSERVED COMPONENT OF ABC TRANSPORTER FOR NATURAL AMINO ACIDS-RELATED"/>
    <property type="match status" value="1"/>
</dbReference>
<dbReference type="InterPro" id="IPR043428">
    <property type="entry name" value="LivM-like"/>
</dbReference>
<keyword evidence="3" id="KW-1003">Cell membrane</keyword>
<feature type="compositionally biased region" description="Low complexity" evidence="9">
    <location>
        <begin position="294"/>
        <end position="305"/>
    </location>
</feature>
<keyword evidence="5" id="KW-0547">Nucleotide-binding</keyword>
<dbReference type="PROSITE" id="PS50893">
    <property type="entry name" value="ABC_TRANSPORTER_2"/>
    <property type="match status" value="1"/>
</dbReference>
<feature type="transmembrane region" description="Helical" evidence="10">
    <location>
        <begin position="251"/>
        <end position="269"/>
    </location>
</feature>
<evidence type="ECO:0000313" key="13">
    <source>
        <dbReference type="Proteomes" id="UP001219605"/>
    </source>
</evidence>
<feature type="transmembrane region" description="Helical" evidence="10">
    <location>
        <begin position="6"/>
        <end position="27"/>
    </location>
</feature>
<feature type="transmembrane region" description="Helical" evidence="10">
    <location>
        <begin position="225"/>
        <end position="245"/>
    </location>
</feature>
<dbReference type="Pfam" id="PF02653">
    <property type="entry name" value="BPD_transp_2"/>
    <property type="match status" value="1"/>
</dbReference>
<evidence type="ECO:0000256" key="8">
    <source>
        <dbReference type="ARBA" id="ARBA00023136"/>
    </source>
</evidence>
<evidence type="ECO:0000256" key="10">
    <source>
        <dbReference type="SAM" id="Phobius"/>
    </source>
</evidence>
<dbReference type="EMBL" id="CP118615">
    <property type="protein sequence ID" value="WDZ83797.1"/>
    <property type="molecule type" value="Genomic_DNA"/>
</dbReference>
<protein>
    <submittedName>
        <fullName evidence="12">Branched-chain amino acid ABC transporter ATP-binding protein/permease</fullName>
    </submittedName>
</protein>
<feature type="compositionally biased region" description="Low complexity" evidence="9">
    <location>
        <begin position="354"/>
        <end position="379"/>
    </location>
</feature>
<dbReference type="InterPro" id="IPR003593">
    <property type="entry name" value="AAA+_ATPase"/>
</dbReference>
<sequence>MIENLFAQYGTIAQIALIYAILTLAGFAAQWAGLLSLLPVPVAALTGYCGAILVEHVTDVPAVVVLLGAAVLGGAVSLLLSYPLLRLRSHWIALATIALLLVTRVVVLNVPATGGAQGMPVWQQTGWVHTLVILALAAWWLARIRRSRLGLATEAVRADLDVAGSLGVDPTAIRRIAMVNSGALAGLAGVLLANTLQYIGPTTYYLDLGFTMLAALVLGGRSHWIGAIVGAVVFTAIPQVSTKLLTHGEHLLNGVALIAIMLFLPGGLFEPGRRARRLGARAARREAETEAETTETAAPPDTAAASRLDGVAEALTGGDAGAEPGRRDRDSTDADTEAGTRNGDRIDAADDAATRAGTDHPAAGAASRPATTATPRPAAAGGGAVRADADPAAPPAVEVTGVGKSFGGVAAVDDLTLTVPTGRVLGILGPNGAGKSTAMDLIAGNQRVDQGTIRIFGRDVTRAPAHQRVRTGGIARTYQEVRLFDGLTVLENIMAGAYVRRNSRAWQAVALLPTERRERRVAEEQARELMDRVGVIGRPDQYAGTLSYANQRRVEIARALAAGPRLLLLDEPTAGMHHHGSAAVGELVHRLRDDGLTLVLVEHNMRLIKDYCDQAAVMSLGTLLVQGDPATCLDDPRVKEAYLGKRSDAERVRALLELRKHPGGAQRQPLGR</sequence>
<evidence type="ECO:0000256" key="9">
    <source>
        <dbReference type="SAM" id="MobiDB-lite"/>
    </source>
</evidence>
<organism evidence="12 13">
    <name type="scientific">Micromonospora cathayae</name>
    <dbReference type="NCBI Taxonomy" id="3028804"/>
    <lineage>
        <taxon>Bacteria</taxon>
        <taxon>Bacillati</taxon>
        <taxon>Actinomycetota</taxon>
        <taxon>Actinomycetes</taxon>
        <taxon>Micromonosporales</taxon>
        <taxon>Micromonosporaceae</taxon>
        <taxon>Micromonospora</taxon>
    </lineage>
</organism>
<dbReference type="Gene3D" id="3.40.50.300">
    <property type="entry name" value="P-loop containing nucleotide triphosphate hydrolases"/>
    <property type="match status" value="1"/>
</dbReference>
<dbReference type="InterPro" id="IPR001851">
    <property type="entry name" value="ABC_transp_permease"/>
</dbReference>
<feature type="domain" description="ABC transporter" evidence="11">
    <location>
        <begin position="397"/>
        <end position="645"/>
    </location>
</feature>
<feature type="transmembrane region" description="Helical" evidence="10">
    <location>
        <begin position="124"/>
        <end position="142"/>
    </location>
</feature>
<evidence type="ECO:0000256" key="1">
    <source>
        <dbReference type="ARBA" id="ARBA00004651"/>
    </source>
</evidence>
<evidence type="ECO:0000256" key="6">
    <source>
        <dbReference type="ARBA" id="ARBA00022840"/>
    </source>
</evidence>
<keyword evidence="4 10" id="KW-0812">Transmembrane</keyword>
<keyword evidence="8 10" id="KW-0472">Membrane</keyword>
<evidence type="ECO:0000256" key="5">
    <source>
        <dbReference type="ARBA" id="ARBA00022741"/>
    </source>
</evidence>
<proteinExistence type="predicted"/>
<feature type="region of interest" description="Disordered" evidence="9">
    <location>
        <begin position="280"/>
        <end position="392"/>
    </location>
</feature>
<dbReference type="SUPFAM" id="SSF52540">
    <property type="entry name" value="P-loop containing nucleoside triphosphate hydrolases"/>
    <property type="match status" value="1"/>
</dbReference>
<gene>
    <name evidence="12" type="ORF">PVK37_25540</name>
</gene>
<dbReference type="GO" id="GO:0005524">
    <property type="term" value="F:ATP binding"/>
    <property type="evidence" value="ECO:0007669"/>
    <property type="project" value="UniProtKB-KW"/>
</dbReference>
<comment type="subcellular location">
    <subcellularLocation>
        <location evidence="1">Cell membrane</location>
        <topology evidence="1">Multi-pass membrane protein</topology>
    </subcellularLocation>
</comment>
<evidence type="ECO:0000313" key="12">
    <source>
        <dbReference type="EMBL" id="WDZ83797.1"/>
    </source>
</evidence>
<evidence type="ECO:0000259" key="11">
    <source>
        <dbReference type="PROSITE" id="PS50893"/>
    </source>
</evidence>
<dbReference type="InterPro" id="IPR051120">
    <property type="entry name" value="ABC_AA/LPS_Transport"/>
</dbReference>